<sequence>MEKKKEPLFVALSNQKGGVGKSTLTILLASYFHYRKGRNVLVVDCDYPQHSIRDIREWDIKTVEKNEKLQGKLLEQFEGSERKAYTVLTSTPEDAKQTAYEFLDRSGTAYDLVLTDLPGTVNAAGVFRSLVNMDYLFVPVTQNRMVMQSSMNFVLAIRELLSRNDSFPLKDIRLFWNCMDRRVSKELYRAYTEIFRHLKLKTLETVLPKAERFNRGICTDGQVFRSTLFPPSPFLLKGSHIDLLADELETILGLTD</sequence>
<dbReference type="SUPFAM" id="SSF52540">
    <property type="entry name" value="P-loop containing nucleoside triphosphate hydrolases"/>
    <property type="match status" value="1"/>
</dbReference>
<dbReference type="InterPro" id="IPR050678">
    <property type="entry name" value="DNA_Partitioning_ATPase"/>
</dbReference>
<evidence type="ECO:0000313" key="2">
    <source>
        <dbReference type="EMBL" id="MCR8874379.1"/>
    </source>
</evidence>
<dbReference type="Pfam" id="PF01656">
    <property type="entry name" value="CbiA"/>
    <property type="match status" value="1"/>
</dbReference>
<proteinExistence type="predicted"/>
<evidence type="ECO:0000313" key="3">
    <source>
        <dbReference type="Proteomes" id="UP001204579"/>
    </source>
</evidence>
<dbReference type="PANTHER" id="PTHR13696:SF52">
    <property type="entry name" value="PARA FAMILY PROTEIN CT_582"/>
    <property type="match status" value="1"/>
</dbReference>
<comment type="caution">
    <text evidence="2">The sequence shown here is derived from an EMBL/GenBank/DDBJ whole genome shotgun (WGS) entry which is preliminary data.</text>
</comment>
<accession>A0AAW5NAT1</accession>
<reference evidence="2 3" key="1">
    <citation type="submission" date="2022-08" db="EMBL/GenBank/DDBJ databases">
        <authorList>
            <person name="Zeman M."/>
            <person name="Kubasova T."/>
        </authorList>
    </citation>
    <scope>NUCLEOTIDE SEQUENCE [LARGE SCALE GENOMIC DNA]</scope>
    <source>
        <strain evidence="2 3">ET62</strain>
    </source>
</reference>
<dbReference type="InterPro" id="IPR002586">
    <property type="entry name" value="CobQ/CobB/MinD/ParA_Nub-bd_dom"/>
</dbReference>
<evidence type="ECO:0000259" key="1">
    <source>
        <dbReference type="Pfam" id="PF01656"/>
    </source>
</evidence>
<dbReference type="EMBL" id="JANRHJ010000011">
    <property type="protein sequence ID" value="MCR8874379.1"/>
    <property type="molecule type" value="Genomic_DNA"/>
</dbReference>
<feature type="domain" description="CobQ/CobB/MinD/ParA nucleotide binding" evidence="1">
    <location>
        <begin position="11"/>
        <end position="218"/>
    </location>
</feature>
<organism evidence="2 3">
    <name type="scientific">Phocaeicola barnesiae</name>
    <dbReference type="NCBI Taxonomy" id="376804"/>
    <lineage>
        <taxon>Bacteria</taxon>
        <taxon>Pseudomonadati</taxon>
        <taxon>Bacteroidota</taxon>
        <taxon>Bacteroidia</taxon>
        <taxon>Bacteroidales</taxon>
        <taxon>Bacteroidaceae</taxon>
        <taxon>Phocaeicola</taxon>
    </lineage>
</organism>
<dbReference type="Proteomes" id="UP001204579">
    <property type="component" value="Unassembled WGS sequence"/>
</dbReference>
<dbReference type="PANTHER" id="PTHR13696">
    <property type="entry name" value="P-LOOP CONTAINING NUCLEOSIDE TRIPHOSPHATE HYDROLASE"/>
    <property type="match status" value="1"/>
</dbReference>
<gene>
    <name evidence="2" type="ORF">NW209_10195</name>
</gene>
<dbReference type="Gene3D" id="3.40.50.300">
    <property type="entry name" value="P-loop containing nucleotide triphosphate hydrolases"/>
    <property type="match status" value="1"/>
</dbReference>
<name>A0AAW5NAT1_9BACT</name>
<dbReference type="InterPro" id="IPR027417">
    <property type="entry name" value="P-loop_NTPase"/>
</dbReference>
<keyword evidence="3" id="KW-1185">Reference proteome</keyword>
<dbReference type="CDD" id="cd02042">
    <property type="entry name" value="ParAB_family"/>
    <property type="match status" value="1"/>
</dbReference>
<dbReference type="RefSeq" id="WP_204428949.1">
    <property type="nucleotide sequence ID" value="NZ_JANRHJ010000011.1"/>
</dbReference>
<protein>
    <submittedName>
        <fullName evidence="2">AAA family ATPase</fullName>
    </submittedName>
</protein>
<dbReference type="AlphaFoldDB" id="A0AAW5NAT1"/>